<evidence type="ECO:0000313" key="2">
    <source>
        <dbReference type="EMBL" id="AAX25289.2"/>
    </source>
</evidence>
<feature type="transmembrane region" description="Helical" evidence="1">
    <location>
        <begin position="82"/>
        <end position="102"/>
    </location>
</feature>
<organism evidence="2">
    <name type="scientific">Schistosoma japonicum</name>
    <name type="common">Blood fluke</name>
    <dbReference type="NCBI Taxonomy" id="6182"/>
    <lineage>
        <taxon>Eukaryota</taxon>
        <taxon>Metazoa</taxon>
        <taxon>Spiralia</taxon>
        <taxon>Lophotrochozoa</taxon>
        <taxon>Platyhelminthes</taxon>
        <taxon>Trematoda</taxon>
        <taxon>Digenea</taxon>
        <taxon>Strigeidida</taxon>
        <taxon>Schistosomatoidea</taxon>
        <taxon>Schistosomatidae</taxon>
        <taxon>Schistosoma</taxon>
    </lineage>
</organism>
<accession>Q5C4Y5</accession>
<sequence length="107" mass="11600">MGSIESVRIQWGVRPQNGRVSLSLLVGLSQRQSQYIRLSLSLLPFITIPFTTTTLIPNAVPIPTTFPIPTAIPFPTTIPETLARHTISPISLGILLSLLLSLKLSLG</sequence>
<evidence type="ECO:0000256" key="1">
    <source>
        <dbReference type="SAM" id="Phobius"/>
    </source>
</evidence>
<keyword evidence="1" id="KW-1133">Transmembrane helix</keyword>
<feature type="transmembrane region" description="Helical" evidence="1">
    <location>
        <begin position="40"/>
        <end position="62"/>
    </location>
</feature>
<proteinExistence type="evidence at transcript level"/>
<feature type="non-terminal residue" evidence="2">
    <location>
        <position position="107"/>
    </location>
</feature>
<keyword evidence="1" id="KW-0472">Membrane</keyword>
<reference evidence="2" key="1">
    <citation type="journal article" date="2006" name="PLoS Pathog.">
        <title>New perspectives on host-parasite interplay by comparative transcriptomic and proteomic analyses of Schistosoma japonicum.</title>
        <authorList>
            <person name="Liu F."/>
            <person name="Lu J."/>
            <person name="Hu W."/>
            <person name="Wang S.Y."/>
            <person name="Cui S.J."/>
            <person name="Chi M."/>
            <person name="Yan Q."/>
            <person name="Wang X.R."/>
            <person name="Song H.D."/>
            <person name="Xu X.N."/>
            <person name="Wang J.J."/>
            <person name="Zhang X.L."/>
            <person name="Zhang X."/>
            <person name="Wang Z.Q."/>
            <person name="Xue C.L."/>
            <person name="Brindley P.J."/>
            <person name="McManus D.P."/>
            <person name="Yang P.Y."/>
            <person name="Feng Z."/>
            <person name="Chen Z."/>
            <person name="Han Z.G."/>
        </authorList>
    </citation>
    <scope>NUCLEOTIDE SEQUENCE</scope>
</reference>
<dbReference type="EMBL" id="AY809400">
    <property type="protein sequence ID" value="AAX25289.2"/>
    <property type="molecule type" value="mRNA"/>
</dbReference>
<name>Q5C4Y5_SCHJA</name>
<keyword evidence="1" id="KW-0812">Transmembrane</keyword>
<dbReference type="AlphaFoldDB" id="Q5C4Y5"/>
<protein>
    <submittedName>
        <fullName evidence="2">SJCHGC06993 protein</fullName>
    </submittedName>
</protein>